<organism evidence="1">
    <name type="scientific">Siphoviridae sp. ctmP938</name>
    <dbReference type="NCBI Taxonomy" id="2827933"/>
    <lineage>
        <taxon>Viruses</taxon>
        <taxon>Duplodnaviria</taxon>
        <taxon>Heunggongvirae</taxon>
        <taxon>Uroviricota</taxon>
        <taxon>Caudoviricetes</taxon>
    </lineage>
</organism>
<name>A0A8S5S4H2_9CAUD</name>
<protein>
    <submittedName>
        <fullName evidence="1">Uncharacterized protein</fullName>
    </submittedName>
</protein>
<evidence type="ECO:0000313" key="1">
    <source>
        <dbReference type="EMBL" id="DAF45814.1"/>
    </source>
</evidence>
<reference evidence="1" key="1">
    <citation type="journal article" date="2021" name="Proc. Natl. Acad. Sci. U.S.A.">
        <title>A Catalog of Tens of Thousands of Viruses from Human Metagenomes Reveals Hidden Associations with Chronic Diseases.</title>
        <authorList>
            <person name="Tisza M.J."/>
            <person name="Buck C.B."/>
        </authorList>
    </citation>
    <scope>NUCLEOTIDE SEQUENCE</scope>
    <source>
        <strain evidence="1">CtmP938</strain>
    </source>
</reference>
<dbReference type="EMBL" id="BK032519">
    <property type="protein sequence ID" value="DAF45814.1"/>
    <property type="molecule type" value="Genomic_DNA"/>
</dbReference>
<proteinExistence type="predicted"/>
<accession>A0A8S5S4H2</accession>
<sequence length="79" mass="8663">MIRVTIRSSGERDIVVDEVKKVSQMRQGKFGMEEVTAWGDSAIVSHHFIPGQPLVVEGKNKICAVAGNRAEVIEAEVID</sequence>